<evidence type="ECO:0000313" key="3">
    <source>
        <dbReference type="Proteomes" id="UP000467841"/>
    </source>
</evidence>
<protein>
    <submittedName>
        <fullName evidence="2">Uncharacterized protein</fullName>
    </submittedName>
</protein>
<gene>
    <name evidence="2" type="ORF">MERR_LOCUS32158</name>
</gene>
<proteinExistence type="predicted"/>
<comment type="caution">
    <text evidence="2">The sequence shown here is derived from an EMBL/GenBank/DDBJ whole genome shotgun (WGS) entry which is preliminary data.</text>
</comment>
<reference evidence="2" key="1">
    <citation type="submission" date="2020-01" db="EMBL/GenBank/DDBJ databases">
        <authorList>
            <person name="Mishra B."/>
        </authorList>
    </citation>
    <scope>NUCLEOTIDE SEQUENCE [LARGE SCALE GENOMIC DNA]</scope>
</reference>
<feature type="compositionally biased region" description="Low complexity" evidence="1">
    <location>
        <begin position="77"/>
        <end position="91"/>
    </location>
</feature>
<organism evidence="2 3">
    <name type="scientific">Microthlaspi erraticum</name>
    <dbReference type="NCBI Taxonomy" id="1685480"/>
    <lineage>
        <taxon>Eukaryota</taxon>
        <taxon>Viridiplantae</taxon>
        <taxon>Streptophyta</taxon>
        <taxon>Embryophyta</taxon>
        <taxon>Tracheophyta</taxon>
        <taxon>Spermatophyta</taxon>
        <taxon>Magnoliopsida</taxon>
        <taxon>eudicotyledons</taxon>
        <taxon>Gunneridae</taxon>
        <taxon>Pentapetalae</taxon>
        <taxon>rosids</taxon>
        <taxon>malvids</taxon>
        <taxon>Brassicales</taxon>
        <taxon>Brassicaceae</taxon>
        <taxon>Coluteocarpeae</taxon>
        <taxon>Microthlaspi</taxon>
    </lineage>
</organism>
<evidence type="ECO:0000256" key="1">
    <source>
        <dbReference type="SAM" id="MobiDB-lite"/>
    </source>
</evidence>
<feature type="region of interest" description="Disordered" evidence="1">
    <location>
        <begin position="66"/>
        <end position="128"/>
    </location>
</feature>
<sequence length="128" mass="14203">MRNAECAFVWHYVPTASEDALEKRKQEDVIMAENIITRGKSERVRKLASTQLGDYEENSTARRIILNNPPEEPNPNSPTNTIPKPNSPKIILKPKKAPEPKKALGGKATGGKGPLGYNPFDAPLEERK</sequence>
<dbReference type="Proteomes" id="UP000467841">
    <property type="component" value="Unassembled WGS sequence"/>
</dbReference>
<accession>A0A6D2JMC1</accession>
<name>A0A6D2JMC1_9BRAS</name>
<keyword evidence="3" id="KW-1185">Reference proteome</keyword>
<dbReference type="AlphaFoldDB" id="A0A6D2JMC1"/>
<dbReference type="EMBL" id="CACVBM020001309">
    <property type="protein sequence ID" value="CAA7044923.1"/>
    <property type="molecule type" value="Genomic_DNA"/>
</dbReference>
<evidence type="ECO:0000313" key="2">
    <source>
        <dbReference type="EMBL" id="CAA7044923.1"/>
    </source>
</evidence>